<dbReference type="InterPro" id="IPR017946">
    <property type="entry name" value="PLC-like_Pdiesterase_TIM-brl"/>
</dbReference>
<feature type="region of interest" description="Disordered" evidence="1">
    <location>
        <begin position="162"/>
        <end position="185"/>
    </location>
</feature>
<dbReference type="PANTHER" id="PTHR13593:SF113">
    <property type="entry name" value="SI:DKEY-266F7.9"/>
    <property type="match status" value="1"/>
</dbReference>
<dbReference type="AlphaFoldDB" id="A0A8T8SLH6"/>
<reference evidence="4" key="1">
    <citation type="submission" date="2016-04" db="EMBL/GenBank/DDBJ databases">
        <authorList>
            <person name="Nguyen H.D."/>
            <person name="Kesanakurti P."/>
            <person name="Cullis J."/>
            <person name="Levesque C.A."/>
            <person name="Hambleton S."/>
        </authorList>
    </citation>
    <scope>NUCLEOTIDE SEQUENCE</scope>
    <source>
        <strain evidence="4">DAOMC 238032</strain>
    </source>
</reference>
<sequence length="779" mass="84018">MTSTGHSVRSRASSFVPLTEQEDGGCGAQLARRTHLRHLVNLSSQGGIVFNTGIVFESVCPSIGSHILITGVHQGINRLKDWEQQAISNVIVEDCTTPAFMDTIAKLNKKRDYTFPSLLFASRLELGYSVLNPTCSPRRIRAALPVLESWLPLTLLGSATQPVARTSSPRSLTRPDSSWASTAPSTVSTMGLGDTLQTSKLSGTGHQEVRLASPLDDSMLIAGSNGLQHHQRLLRGGQNLRGCNGYVFRLEPSNGDIIAQDGLSGYGNHEISLDATLQHDTLIVGTNGYCLGLSMDNVAMKWTNDMSGAGKDITSVLGGNGDAYAACRGIIFRIDASNGNELHKNTLLDTGNHEVRMALSSDALNLYVGANGYGIGVRVDSLETKYSISLSGSGNTITSVAPGLDRAFYANNGYVFEFDSQGSIIGQNPLEGYGNHETRVCADNAAAGMLLVGINGYALGLKLSSFAPSYGPWMRRMAAKIGPKMLHQVALPGTHDSGTYGITLSSSVADDVSSWYKAASVNIWAGLTRNAIMKGWSIAQPLDIQHQLSSGIRYLDLRVQASKNVFTGNYSHNIVHSLFSVSIDDVLAQVDTFLSESGNENEVVLLDFNHFFNYDAAAHADLASCIKTQLNNKLAPASLTANVTLDQLWKSSGRVVTFYSDNTSVTQNDFLWSPKIISSPWPDMRTATDVLNFFDASVPVTAATFYVLQGVITPDGDMIGNGLIPFTDNPSNLLELAKTINPGLIHRIKGWKQKGVNIVIADYVNWSPKYVDTIVKLNE</sequence>
<dbReference type="InterPro" id="IPR000909">
    <property type="entry name" value="PLipase_C_PInositol-sp_X_dom"/>
</dbReference>
<dbReference type="EMBL" id="LWDD02002149">
    <property type="protein sequence ID" value="KAE8242650.1"/>
    <property type="molecule type" value="Genomic_DNA"/>
</dbReference>
<evidence type="ECO:0000313" key="6">
    <source>
        <dbReference type="Proteomes" id="UP000836402"/>
    </source>
</evidence>
<feature type="domain" description="Phosphatidylinositol-specific phospholipase C X" evidence="2">
    <location>
        <begin position="480"/>
        <end position="660"/>
    </location>
</feature>
<dbReference type="Gene3D" id="3.20.20.190">
    <property type="entry name" value="Phosphatidylinositol (PI) phosphodiesterase"/>
    <property type="match status" value="1"/>
</dbReference>
<reference evidence="3" key="3">
    <citation type="submission" date="2020-10" db="EMBL/GenBank/DDBJ databases">
        <authorList>
            <person name="Sedaghatjoo S."/>
        </authorList>
    </citation>
    <scope>NUCLEOTIDE SEQUENCE</scope>
    <source>
        <strain evidence="3">AZH3</strain>
    </source>
</reference>
<dbReference type="InterPro" id="IPR051057">
    <property type="entry name" value="PI-PLC_domain"/>
</dbReference>
<comment type="caution">
    <text evidence="4">The sequence shown here is derived from an EMBL/GenBank/DDBJ whole genome shotgun (WGS) entry which is preliminary data.</text>
</comment>
<protein>
    <recommendedName>
        <fullName evidence="2">Phosphatidylinositol-specific phospholipase C X domain-containing protein</fullName>
    </recommendedName>
</protein>
<dbReference type="InterPro" id="IPR011047">
    <property type="entry name" value="Quinoprotein_ADH-like_sf"/>
</dbReference>
<dbReference type="GO" id="GO:0008081">
    <property type="term" value="F:phosphoric diester hydrolase activity"/>
    <property type="evidence" value="ECO:0007669"/>
    <property type="project" value="InterPro"/>
</dbReference>
<dbReference type="Proteomes" id="UP000077671">
    <property type="component" value="Unassembled WGS sequence"/>
</dbReference>
<dbReference type="SMART" id="SM00148">
    <property type="entry name" value="PLCXc"/>
    <property type="match status" value="1"/>
</dbReference>
<dbReference type="PANTHER" id="PTHR13593">
    <property type="match status" value="1"/>
</dbReference>
<dbReference type="SUPFAM" id="SSF50998">
    <property type="entry name" value="Quinoprotein alcohol dehydrogenase-like"/>
    <property type="match status" value="1"/>
</dbReference>
<dbReference type="EMBL" id="CAJHJG010000487">
    <property type="protein sequence ID" value="CAD6902904.1"/>
    <property type="molecule type" value="Genomic_DNA"/>
</dbReference>
<evidence type="ECO:0000256" key="1">
    <source>
        <dbReference type="SAM" id="MobiDB-lite"/>
    </source>
</evidence>
<dbReference type="GO" id="GO:0006629">
    <property type="term" value="P:lipid metabolic process"/>
    <property type="evidence" value="ECO:0007669"/>
    <property type="project" value="InterPro"/>
</dbReference>
<gene>
    <name evidence="4" type="ORF">A4X03_0g7994</name>
    <name evidence="3" type="ORF">JKIAZH3_G1324</name>
</gene>
<evidence type="ECO:0000313" key="3">
    <source>
        <dbReference type="EMBL" id="CAD6902904.1"/>
    </source>
</evidence>
<proteinExistence type="predicted"/>
<keyword evidence="6" id="KW-1185">Reference proteome</keyword>
<dbReference type="SUPFAM" id="SSF51695">
    <property type="entry name" value="PLC-like phosphodiesterases"/>
    <property type="match status" value="1"/>
</dbReference>
<organism evidence="4 5">
    <name type="scientific">Tilletia caries</name>
    <name type="common">wheat bunt fungus</name>
    <dbReference type="NCBI Taxonomy" id="13290"/>
    <lineage>
        <taxon>Eukaryota</taxon>
        <taxon>Fungi</taxon>
        <taxon>Dikarya</taxon>
        <taxon>Basidiomycota</taxon>
        <taxon>Ustilaginomycotina</taxon>
        <taxon>Exobasidiomycetes</taxon>
        <taxon>Tilletiales</taxon>
        <taxon>Tilletiaceae</taxon>
        <taxon>Tilletia</taxon>
    </lineage>
</organism>
<accession>A0A8T8SLH6</accession>
<evidence type="ECO:0000313" key="5">
    <source>
        <dbReference type="Proteomes" id="UP000077671"/>
    </source>
</evidence>
<evidence type="ECO:0000313" key="4">
    <source>
        <dbReference type="EMBL" id="KAE8242650.1"/>
    </source>
</evidence>
<reference evidence="4" key="2">
    <citation type="journal article" date="2019" name="IMA Fungus">
        <title>Genome sequencing and comparison of five Tilletia species to identify candidate genes for the detection of regulated species infecting wheat.</title>
        <authorList>
            <person name="Nguyen H.D.T."/>
            <person name="Sultana T."/>
            <person name="Kesanakurti P."/>
            <person name="Hambleton S."/>
        </authorList>
    </citation>
    <scope>NUCLEOTIDE SEQUENCE</scope>
    <source>
        <strain evidence="4">DAOMC 238032</strain>
    </source>
</reference>
<name>A0A8T8SLH6_9BASI</name>
<dbReference type="Proteomes" id="UP000836402">
    <property type="component" value="Unassembled WGS sequence"/>
</dbReference>
<evidence type="ECO:0000259" key="2">
    <source>
        <dbReference type="SMART" id="SM00148"/>
    </source>
</evidence>